<keyword evidence="2" id="KW-0863">Zinc-finger</keyword>
<dbReference type="InterPro" id="IPR058030">
    <property type="entry name" value="TRIM8/14/16/25/29/45/65_CC"/>
</dbReference>
<evidence type="ECO:0000256" key="2">
    <source>
        <dbReference type="ARBA" id="ARBA00022771"/>
    </source>
</evidence>
<gene>
    <name evidence="6" type="ORF">ACEWY4_012498</name>
</gene>
<dbReference type="PANTHER" id="PTHR25465:SF5">
    <property type="entry name" value="E3 UBIQUITIN_ISG15 LIGASE TRIM25-RELATED"/>
    <property type="match status" value="1"/>
</dbReference>
<feature type="coiled-coil region" evidence="4">
    <location>
        <begin position="77"/>
        <end position="169"/>
    </location>
</feature>
<dbReference type="PANTHER" id="PTHR25465">
    <property type="entry name" value="B-BOX DOMAIN CONTAINING"/>
    <property type="match status" value="1"/>
</dbReference>
<dbReference type="EMBL" id="JBHFQA010000010">
    <property type="protein sequence ID" value="KAL2092700.1"/>
    <property type="molecule type" value="Genomic_DNA"/>
</dbReference>
<evidence type="ECO:0000313" key="7">
    <source>
        <dbReference type="Proteomes" id="UP001591681"/>
    </source>
</evidence>
<keyword evidence="1" id="KW-0479">Metal-binding</keyword>
<feature type="domain" description="TRIM8/14/16/25/29/45/65 coiled-coil region" evidence="5">
    <location>
        <begin position="84"/>
        <end position="224"/>
    </location>
</feature>
<dbReference type="GO" id="GO:0008270">
    <property type="term" value="F:zinc ion binding"/>
    <property type="evidence" value="ECO:0007669"/>
    <property type="project" value="UniProtKB-KW"/>
</dbReference>
<keyword evidence="7" id="KW-1185">Reference proteome</keyword>
<reference evidence="6 7" key="1">
    <citation type="submission" date="2024-09" db="EMBL/GenBank/DDBJ databases">
        <title>A chromosome-level genome assembly of Gray's grenadier anchovy, Coilia grayii.</title>
        <authorList>
            <person name="Fu Z."/>
        </authorList>
    </citation>
    <scope>NUCLEOTIDE SEQUENCE [LARGE SCALE GENOMIC DNA]</scope>
    <source>
        <strain evidence="6">G4</strain>
        <tissue evidence="6">Muscle</tissue>
    </source>
</reference>
<evidence type="ECO:0000256" key="4">
    <source>
        <dbReference type="SAM" id="Coils"/>
    </source>
</evidence>
<evidence type="ECO:0000313" key="6">
    <source>
        <dbReference type="EMBL" id="KAL2092700.1"/>
    </source>
</evidence>
<name>A0ABD1K0S6_9TELE</name>
<sequence>MSTDWRCFNTTPDGPQHTTLISQQRHKTPDYCQANVNLIQRQFPVTHAGIDACLATPTSPPGPTFPLQEQKGLGQSQRRCQQRIQEREKELQELRKAVETLKSSAQTAVEESERMFTEMMRSIERRRSEVTELIRAQEKAEVSRAEGLLKRLEQEIAELKRRDAEMKQLSLTEDHIHFLKNIVSISDDARSTVWTRRTFSQSFSFEPVKESVSALKMQLEEKLDSIFKQEIVKISAAGWSSLELTQTPSTSSFKTYTDPELPVRRAGSKELLPPVSKSFQRASNSLHSL</sequence>
<accession>A0ABD1K0S6</accession>
<dbReference type="Pfam" id="PF25600">
    <property type="entry name" value="TRIM_CC"/>
    <property type="match status" value="1"/>
</dbReference>
<evidence type="ECO:0000256" key="3">
    <source>
        <dbReference type="ARBA" id="ARBA00022833"/>
    </source>
</evidence>
<evidence type="ECO:0000256" key="1">
    <source>
        <dbReference type="ARBA" id="ARBA00022723"/>
    </source>
</evidence>
<organism evidence="6 7">
    <name type="scientific">Coilia grayii</name>
    <name type="common">Gray's grenadier anchovy</name>
    <dbReference type="NCBI Taxonomy" id="363190"/>
    <lineage>
        <taxon>Eukaryota</taxon>
        <taxon>Metazoa</taxon>
        <taxon>Chordata</taxon>
        <taxon>Craniata</taxon>
        <taxon>Vertebrata</taxon>
        <taxon>Euteleostomi</taxon>
        <taxon>Actinopterygii</taxon>
        <taxon>Neopterygii</taxon>
        <taxon>Teleostei</taxon>
        <taxon>Clupei</taxon>
        <taxon>Clupeiformes</taxon>
        <taxon>Clupeoidei</taxon>
        <taxon>Engraulidae</taxon>
        <taxon>Coilinae</taxon>
        <taxon>Coilia</taxon>
    </lineage>
</organism>
<dbReference type="InterPro" id="IPR051051">
    <property type="entry name" value="E3_ubiq-ligase_TRIM/RNF"/>
</dbReference>
<protein>
    <recommendedName>
        <fullName evidence="5">TRIM8/14/16/25/29/45/65 coiled-coil region domain-containing protein</fullName>
    </recommendedName>
</protein>
<keyword evidence="3" id="KW-0862">Zinc</keyword>
<comment type="caution">
    <text evidence="6">The sequence shown here is derived from an EMBL/GenBank/DDBJ whole genome shotgun (WGS) entry which is preliminary data.</text>
</comment>
<keyword evidence="4" id="KW-0175">Coiled coil</keyword>
<dbReference type="AlphaFoldDB" id="A0ABD1K0S6"/>
<evidence type="ECO:0000259" key="5">
    <source>
        <dbReference type="Pfam" id="PF25600"/>
    </source>
</evidence>
<proteinExistence type="predicted"/>
<dbReference type="Proteomes" id="UP001591681">
    <property type="component" value="Unassembled WGS sequence"/>
</dbReference>